<dbReference type="InterPro" id="IPR029052">
    <property type="entry name" value="Metallo-depent_PP-like"/>
</dbReference>
<evidence type="ECO:0000259" key="5">
    <source>
        <dbReference type="Pfam" id="PF00149"/>
    </source>
</evidence>
<evidence type="ECO:0000313" key="8">
    <source>
        <dbReference type="Proteomes" id="UP000325576"/>
    </source>
</evidence>
<dbReference type="SUPFAM" id="SSF56300">
    <property type="entry name" value="Metallo-dependent phosphatases"/>
    <property type="match status" value="1"/>
</dbReference>
<dbReference type="Proteomes" id="UP000325576">
    <property type="component" value="Unassembled WGS sequence"/>
</dbReference>
<organism evidence="6 8">
    <name type="scientific">Rhodococcus erythropolis</name>
    <name type="common">Arthrobacter picolinophilus</name>
    <dbReference type="NCBI Taxonomy" id="1833"/>
    <lineage>
        <taxon>Bacteria</taxon>
        <taxon>Bacillati</taxon>
        <taxon>Actinomycetota</taxon>
        <taxon>Actinomycetes</taxon>
        <taxon>Mycobacteriales</taxon>
        <taxon>Nocardiaceae</taxon>
        <taxon>Rhodococcus</taxon>
        <taxon>Rhodococcus erythropolis group</taxon>
    </lineage>
</organism>
<dbReference type="KEGG" id="reb:XU06_19100"/>
<dbReference type="Gene3D" id="3.60.21.10">
    <property type="match status" value="1"/>
</dbReference>
<keyword evidence="3" id="KW-0408">Iron</keyword>
<accession>A0A0C3A613</accession>
<dbReference type="RefSeq" id="WP_020970159.1">
    <property type="nucleotide sequence ID" value="NZ_CP011295.1"/>
</dbReference>
<keyword evidence="1" id="KW-0479">Metal-binding</keyword>
<dbReference type="InterPro" id="IPR004843">
    <property type="entry name" value="Calcineurin-like_PHP"/>
</dbReference>
<dbReference type="EMBL" id="CP124545">
    <property type="protein sequence ID" value="WGV47787.2"/>
    <property type="molecule type" value="Genomic_DNA"/>
</dbReference>
<gene>
    <name evidence="6" type="ORF">BS297_23540</name>
    <name evidence="7" type="ORF">QIE55_19830</name>
</gene>
<dbReference type="GO" id="GO:0004112">
    <property type="term" value="F:cyclic-nucleotide phosphodiesterase activity"/>
    <property type="evidence" value="ECO:0007669"/>
    <property type="project" value="InterPro"/>
</dbReference>
<dbReference type="GeneID" id="57486043"/>
<dbReference type="Pfam" id="PF00149">
    <property type="entry name" value="Metallophos"/>
    <property type="match status" value="1"/>
</dbReference>
<dbReference type="PANTHER" id="PTHR42988">
    <property type="entry name" value="PHOSPHOHYDROLASE"/>
    <property type="match status" value="1"/>
</dbReference>
<dbReference type="InterPro" id="IPR050884">
    <property type="entry name" value="CNP_phosphodiesterase-III"/>
</dbReference>
<proteinExistence type="inferred from homology"/>
<protein>
    <submittedName>
        <fullName evidence="6">Phosphodiesterase</fullName>
    </submittedName>
</protein>
<dbReference type="Proteomes" id="UP001230933">
    <property type="component" value="Chromosome"/>
</dbReference>
<evidence type="ECO:0000256" key="2">
    <source>
        <dbReference type="ARBA" id="ARBA00022801"/>
    </source>
</evidence>
<name>A0A0C3A613_RHOER</name>
<dbReference type="GO" id="GO:0046872">
    <property type="term" value="F:metal ion binding"/>
    <property type="evidence" value="ECO:0007669"/>
    <property type="project" value="UniProtKB-KW"/>
</dbReference>
<reference evidence="6 8" key="1">
    <citation type="journal article" date="2017" name="Poromechanics V (2013)">
        <title>Genomic Characterization of the Arsenic-Tolerant Actinobacterium, &lt;i&gt;Rhodococcus erythropolis&lt;/i&gt; S43.</title>
        <authorList>
            <person name="Retamal-Morales G."/>
            <person name="Mehnert M."/>
            <person name="Schwabe R."/>
            <person name="Tischler D."/>
            <person name="Schloemann M."/>
            <person name="Levican G.J."/>
        </authorList>
    </citation>
    <scope>NUCLEOTIDE SEQUENCE [LARGE SCALE GENOMIC DNA]</scope>
    <source>
        <strain evidence="6 8">S43</strain>
    </source>
</reference>
<feature type="domain" description="Calcineurin-like phosphoesterase" evidence="5">
    <location>
        <begin position="16"/>
        <end position="208"/>
    </location>
</feature>
<evidence type="ECO:0000256" key="3">
    <source>
        <dbReference type="ARBA" id="ARBA00023004"/>
    </source>
</evidence>
<dbReference type="EMBL" id="MRBO01000628">
    <property type="protein sequence ID" value="KAB2582867.1"/>
    <property type="molecule type" value="Genomic_DNA"/>
</dbReference>
<dbReference type="PANTHER" id="PTHR42988:SF2">
    <property type="entry name" value="CYCLIC NUCLEOTIDE PHOSPHODIESTERASE CBUA0032-RELATED"/>
    <property type="match status" value="1"/>
</dbReference>
<keyword evidence="2" id="KW-0378">Hydrolase</keyword>
<reference evidence="7" key="2">
    <citation type="submission" date="2023-08" db="EMBL/GenBank/DDBJ databases">
        <title>Isolation and Characterization of Rhodococcus erythropolis MGMM8.</title>
        <authorList>
            <person name="Diabankana R.G.C."/>
            <person name="Afordoanyi D.M."/>
            <person name="Validov S.Z."/>
        </authorList>
    </citation>
    <scope>NUCLEOTIDE SEQUENCE</scope>
    <source>
        <strain evidence="7">MGMM8</strain>
    </source>
</reference>
<dbReference type="InterPro" id="IPR026575">
    <property type="entry name" value="GpdQ/CpdA-like"/>
</dbReference>
<sequence>MSVRNAEYPRPKHFLVHLSDTHLVAQGELYDAVDASTRLREVLSGIVASGARPDALIFTGDLTDQGHPDAYAELKAIVEPVAAEIDAQVIWAMGNHDDRSTFRSLLLGEDATDHPVDNVYDLDGLRVITLDSSVPGHHYGEISDRQLDWLRSELAVPAPDGTILALHHPPVPCIQDLAVLVELRDQSRLADVLRGSDVRAILAGHLHYSTTATFAGIPVSVASSTCYTQDLNVEVGGQRGRDGAQGCNLVHVYDETIVHSVVPLGAHVTVGEPVDAAEGARRLSAAGIRILESEKAARSII</sequence>
<comment type="similarity">
    <text evidence="4">Belongs to the cyclic nucleotide phosphodiesterase class-III family.</text>
</comment>
<dbReference type="CDD" id="cd07402">
    <property type="entry name" value="MPP_GpdQ"/>
    <property type="match status" value="1"/>
</dbReference>
<dbReference type="AlphaFoldDB" id="A0A0C3A613"/>
<evidence type="ECO:0000313" key="7">
    <source>
        <dbReference type="EMBL" id="WGV47787.2"/>
    </source>
</evidence>
<evidence type="ECO:0000256" key="4">
    <source>
        <dbReference type="ARBA" id="ARBA00025742"/>
    </source>
</evidence>
<evidence type="ECO:0000313" key="6">
    <source>
        <dbReference type="EMBL" id="KAB2582867.1"/>
    </source>
</evidence>
<evidence type="ECO:0000256" key="1">
    <source>
        <dbReference type="ARBA" id="ARBA00022723"/>
    </source>
</evidence>